<dbReference type="SUPFAM" id="SSF51430">
    <property type="entry name" value="NAD(P)-linked oxidoreductase"/>
    <property type="match status" value="1"/>
</dbReference>
<keyword evidence="3" id="KW-0472">Membrane</keyword>
<proteinExistence type="predicted"/>
<keyword evidence="1" id="KW-0521">NADP</keyword>
<dbReference type="GO" id="GO:0016491">
    <property type="term" value="F:oxidoreductase activity"/>
    <property type="evidence" value="ECO:0007669"/>
    <property type="project" value="UniProtKB-KW"/>
</dbReference>
<dbReference type="Gene3D" id="3.20.20.100">
    <property type="entry name" value="NADP-dependent oxidoreductase domain"/>
    <property type="match status" value="1"/>
</dbReference>
<dbReference type="Pfam" id="PF00248">
    <property type="entry name" value="Aldo_ket_red"/>
    <property type="match status" value="1"/>
</dbReference>
<evidence type="ECO:0000256" key="2">
    <source>
        <dbReference type="ARBA" id="ARBA00023002"/>
    </source>
</evidence>
<keyword evidence="3" id="KW-0812">Transmembrane</keyword>
<dbReference type="Proteomes" id="UP001604336">
    <property type="component" value="Unassembled WGS sequence"/>
</dbReference>
<evidence type="ECO:0000313" key="5">
    <source>
        <dbReference type="EMBL" id="KAL2506335.1"/>
    </source>
</evidence>
<feature type="domain" description="NADP-dependent oxidoreductase" evidence="4">
    <location>
        <begin position="1"/>
        <end position="58"/>
    </location>
</feature>
<keyword evidence="3" id="KW-1133">Transmembrane helix</keyword>
<organism evidence="5 6">
    <name type="scientific">Abeliophyllum distichum</name>
    <dbReference type="NCBI Taxonomy" id="126358"/>
    <lineage>
        <taxon>Eukaryota</taxon>
        <taxon>Viridiplantae</taxon>
        <taxon>Streptophyta</taxon>
        <taxon>Embryophyta</taxon>
        <taxon>Tracheophyta</taxon>
        <taxon>Spermatophyta</taxon>
        <taxon>Magnoliopsida</taxon>
        <taxon>eudicotyledons</taxon>
        <taxon>Gunneridae</taxon>
        <taxon>Pentapetalae</taxon>
        <taxon>asterids</taxon>
        <taxon>lamiids</taxon>
        <taxon>Lamiales</taxon>
        <taxon>Oleaceae</taxon>
        <taxon>Forsythieae</taxon>
        <taxon>Abeliophyllum</taxon>
    </lineage>
</organism>
<dbReference type="PANTHER" id="PTHR43625:SF40">
    <property type="entry name" value="ALDO-KETO REDUCTASE YAKC [NADP(+)]"/>
    <property type="match status" value="1"/>
</dbReference>
<dbReference type="InterPro" id="IPR050791">
    <property type="entry name" value="Aldo-Keto_reductase"/>
</dbReference>
<dbReference type="EMBL" id="JBFOLK010000006">
    <property type="protein sequence ID" value="KAL2506335.1"/>
    <property type="molecule type" value="Genomic_DNA"/>
</dbReference>
<protein>
    <submittedName>
        <fullName evidence="5">Aldo-keto reductase 3</fullName>
    </submittedName>
</protein>
<feature type="transmembrane region" description="Helical" evidence="3">
    <location>
        <begin position="94"/>
        <end position="115"/>
    </location>
</feature>
<comment type="caution">
    <text evidence="5">The sequence shown here is derived from an EMBL/GenBank/DDBJ whole genome shotgun (WGS) entry which is preliminary data.</text>
</comment>
<reference evidence="6" key="1">
    <citation type="submission" date="2024-07" db="EMBL/GenBank/DDBJ databases">
        <title>Two chromosome-level genome assemblies of Korean endemic species Abeliophyllum distichum and Forsythia ovata (Oleaceae).</title>
        <authorList>
            <person name="Jang H."/>
        </authorList>
    </citation>
    <scope>NUCLEOTIDE SEQUENCE [LARGE SCALE GENOMIC DNA]</scope>
</reference>
<sequence>MANRKGCTPSQLTLAWVHHQGNDVCPIPDTTKIENLNDNIGALSVTLTKEDMAELESIASADAIKGDRYGLIWLHGKIQTLPPCQPGKQLHKTFCVVIILPLSYVITLCLPFMLLK</sequence>
<dbReference type="InterPro" id="IPR036812">
    <property type="entry name" value="NAD(P)_OxRdtase_dom_sf"/>
</dbReference>
<evidence type="ECO:0000313" key="6">
    <source>
        <dbReference type="Proteomes" id="UP001604336"/>
    </source>
</evidence>
<gene>
    <name evidence="5" type="ORF">Adt_21956</name>
</gene>
<evidence type="ECO:0000256" key="1">
    <source>
        <dbReference type="ARBA" id="ARBA00022857"/>
    </source>
</evidence>
<dbReference type="AlphaFoldDB" id="A0ABD1T0U6"/>
<dbReference type="InterPro" id="IPR023210">
    <property type="entry name" value="NADP_OxRdtase_dom"/>
</dbReference>
<keyword evidence="6" id="KW-1185">Reference proteome</keyword>
<keyword evidence="2" id="KW-0560">Oxidoreductase</keyword>
<dbReference type="PANTHER" id="PTHR43625">
    <property type="entry name" value="AFLATOXIN B1 ALDEHYDE REDUCTASE"/>
    <property type="match status" value="1"/>
</dbReference>
<evidence type="ECO:0000256" key="3">
    <source>
        <dbReference type="SAM" id="Phobius"/>
    </source>
</evidence>
<accession>A0ABD1T0U6</accession>
<name>A0ABD1T0U6_9LAMI</name>
<evidence type="ECO:0000259" key="4">
    <source>
        <dbReference type="Pfam" id="PF00248"/>
    </source>
</evidence>